<dbReference type="EMBL" id="JAHQIW010001966">
    <property type="protein sequence ID" value="KAJ1354110.1"/>
    <property type="molecule type" value="Genomic_DNA"/>
</dbReference>
<proteinExistence type="predicted"/>
<name>A0AAD5MAC0_PARTN</name>
<gene>
    <name evidence="1" type="ORF">KIN20_010928</name>
</gene>
<dbReference type="AlphaFoldDB" id="A0AAD5MAC0"/>
<dbReference type="Proteomes" id="UP001196413">
    <property type="component" value="Unassembled WGS sequence"/>
</dbReference>
<accession>A0AAD5MAC0</accession>
<sequence length="62" mass="7055">MAGTQKRCKEAKELLETKRKISLEERKLRATGNIDFVAVRNGIFTVVTITIPFITQSVNPRH</sequence>
<evidence type="ECO:0000313" key="1">
    <source>
        <dbReference type="EMBL" id="KAJ1354110.1"/>
    </source>
</evidence>
<protein>
    <submittedName>
        <fullName evidence="1">Uncharacterized protein</fullName>
    </submittedName>
</protein>
<evidence type="ECO:0000313" key="2">
    <source>
        <dbReference type="Proteomes" id="UP001196413"/>
    </source>
</evidence>
<organism evidence="1 2">
    <name type="scientific">Parelaphostrongylus tenuis</name>
    <name type="common">Meningeal worm</name>
    <dbReference type="NCBI Taxonomy" id="148309"/>
    <lineage>
        <taxon>Eukaryota</taxon>
        <taxon>Metazoa</taxon>
        <taxon>Ecdysozoa</taxon>
        <taxon>Nematoda</taxon>
        <taxon>Chromadorea</taxon>
        <taxon>Rhabditida</taxon>
        <taxon>Rhabditina</taxon>
        <taxon>Rhabditomorpha</taxon>
        <taxon>Strongyloidea</taxon>
        <taxon>Metastrongylidae</taxon>
        <taxon>Parelaphostrongylus</taxon>
    </lineage>
</organism>
<comment type="caution">
    <text evidence="1">The sequence shown here is derived from an EMBL/GenBank/DDBJ whole genome shotgun (WGS) entry which is preliminary data.</text>
</comment>
<keyword evidence="2" id="KW-1185">Reference proteome</keyword>
<reference evidence="1" key="1">
    <citation type="submission" date="2021-06" db="EMBL/GenBank/DDBJ databases">
        <title>Parelaphostrongylus tenuis whole genome reference sequence.</title>
        <authorList>
            <person name="Garwood T.J."/>
            <person name="Larsen P.A."/>
            <person name="Fountain-Jones N.M."/>
            <person name="Garbe J.R."/>
            <person name="Macchietto M.G."/>
            <person name="Kania S.A."/>
            <person name="Gerhold R.W."/>
            <person name="Richards J.E."/>
            <person name="Wolf T.M."/>
        </authorList>
    </citation>
    <scope>NUCLEOTIDE SEQUENCE</scope>
    <source>
        <strain evidence="1">MNPRO001-30</strain>
        <tissue evidence="1">Meninges</tissue>
    </source>
</reference>